<gene>
    <name evidence="2" type="ORF">CCAP1982_LOCUS9581</name>
</gene>
<sequence>MAVKLAQSGIEVTGIEVKFEMQNLMSKYNFFLVNLCMQKGESRNGTLRASPPTWPLFEKWLKLLALPFDECGMDTQVPPVSPSAISHAFSQQGLSSDSEQQSKLRLAQHTRSSQQQNPATANFQ</sequence>
<proteinExistence type="predicted"/>
<evidence type="ECO:0000313" key="2">
    <source>
        <dbReference type="EMBL" id="CAD7001109.1"/>
    </source>
</evidence>
<dbReference type="Proteomes" id="UP000606786">
    <property type="component" value="Unassembled WGS sequence"/>
</dbReference>
<dbReference type="AlphaFoldDB" id="A0A811UPT9"/>
<comment type="caution">
    <text evidence="2">The sequence shown here is derived from an EMBL/GenBank/DDBJ whole genome shotgun (WGS) entry which is preliminary data.</text>
</comment>
<accession>A0A811UPT9</accession>
<evidence type="ECO:0000256" key="1">
    <source>
        <dbReference type="SAM" id="MobiDB-lite"/>
    </source>
</evidence>
<organism evidence="2 3">
    <name type="scientific">Ceratitis capitata</name>
    <name type="common">Mediterranean fruit fly</name>
    <name type="synonym">Tephritis capitata</name>
    <dbReference type="NCBI Taxonomy" id="7213"/>
    <lineage>
        <taxon>Eukaryota</taxon>
        <taxon>Metazoa</taxon>
        <taxon>Ecdysozoa</taxon>
        <taxon>Arthropoda</taxon>
        <taxon>Hexapoda</taxon>
        <taxon>Insecta</taxon>
        <taxon>Pterygota</taxon>
        <taxon>Neoptera</taxon>
        <taxon>Endopterygota</taxon>
        <taxon>Diptera</taxon>
        <taxon>Brachycera</taxon>
        <taxon>Muscomorpha</taxon>
        <taxon>Tephritoidea</taxon>
        <taxon>Tephritidae</taxon>
        <taxon>Ceratitis</taxon>
        <taxon>Ceratitis</taxon>
    </lineage>
</organism>
<name>A0A811UPT9_CERCA</name>
<evidence type="ECO:0000313" key="3">
    <source>
        <dbReference type="Proteomes" id="UP000606786"/>
    </source>
</evidence>
<protein>
    <submittedName>
        <fullName evidence="2">(Mediterranean fruit fly) hypothetical protein</fullName>
    </submittedName>
</protein>
<reference evidence="2" key="1">
    <citation type="submission" date="2020-11" db="EMBL/GenBank/DDBJ databases">
        <authorList>
            <person name="Whitehead M."/>
        </authorList>
    </citation>
    <scope>NUCLEOTIDE SEQUENCE</scope>
    <source>
        <strain evidence="2">EGII</strain>
    </source>
</reference>
<keyword evidence="3" id="KW-1185">Reference proteome</keyword>
<feature type="region of interest" description="Disordered" evidence="1">
    <location>
        <begin position="88"/>
        <end position="124"/>
    </location>
</feature>
<dbReference type="EMBL" id="CAJHJT010000023">
    <property type="protein sequence ID" value="CAD7001109.1"/>
    <property type="molecule type" value="Genomic_DNA"/>
</dbReference>
<dbReference type="OrthoDB" id="691673at2759"/>